<reference evidence="3" key="1">
    <citation type="submission" date="2022-12" db="EMBL/GenBank/DDBJ databases">
        <title>Reference genome sequencing for broad-spectrum identification of bacterial and archaeal isolates by mass spectrometry.</title>
        <authorList>
            <person name="Sekiguchi Y."/>
            <person name="Tourlousse D.M."/>
        </authorList>
    </citation>
    <scope>NUCLEOTIDE SEQUENCE</scope>
    <source>
        <strain evidence="3">14</strain>
    </source>
</reference>
<keyword evidence="2" id="KW-1133">Transmembrane helix</keyword>
<feature type="compositionally biased region" description="Pro residues" evidence="1">
    <location>
        <begin position="95"/>
        <end position="130"/>
    </location>
</feature>
<accession>A0A9W6D3C6</accession>
<dbReference type="PRINTS" id="PR01217">
    <property type="entry name" value="PRICHEXTENSN"/>
</dbReference>
<feature type="compositionally biased region" description="Low complexity" evidence="1">
    <location>
        <begin position="59"/>
        <end position="68"/>
    </location>
</feature>
<dbReference type="RefSeq" id="WP_281886631.1">
    <property type="nucleotide sequence ID" value="NZ_BSDP01000001.1"/>
</dbReference>
<evidence type="ECO:0000313" key="4">
    <source>
        <dbReference type="Proteomes" id="UP001144396"/>
    </source>
</evidence>
<feature type="region of interest" description="Disordered" evidence="1">
    <location>
        <begin position="1"/>
        <end position="257"/>
    </location>
</feature>
<evidence type="ECO:0000256" key="2">
    <source>
        <dbReference type="SAM" id="Phobius"/>
    </source>
</evidence>
<dbReference type="AlphaFoldDB" id="A0A9W6D3C6"/>
<dbReference type="Proteomes" id="UP001144396">
    <property type="component" value="Unassembled WGS sequence"/>
</dbReference>
<feature type="compositionally biased region" description="Basic and acidic residues" evidence="1">
    <location>
        <begin position="131"/>
        <end position="144"/>
    </location>
</feature>
<keyword evidence="4" id="KW-1185">Reference proteome</keyword>
<feature type="compositionally biased region" description="Pro residues" evidence="1">
    <location>
        <begin position="36"/>
        <end position="58"/>
    </location>
</feature>
<gene>
    <name evidence="3" type="ORF">ARHIZOSPH14_31250</name>
</gene>
<feature type="compositionally biased region" description="Low complexity" evidence="1">
    <location>
        <begin position="21"/>
        <end position="35"/>
    </location>
</feature>
<proteinExistence type="predicted"/>
<sequence>MTSWQDPPLTRREARERERLLAQQAASSTPDAPAAAPAPAPQPPAPAPQPPAPAPQPTQSPAAWQSPPAQAPQPQPAPQAAPPSMQPPQSWQSPPAAPPQYSPPPAAAPAAPPAPPVRPTPEPAPQPPRESAPERTLTRRELRALLESQGQSTQDELDAPSLPPAPPARQAPAPERSASPVAMTSHRGVDPAPAPSFESAAPETPAPAPASSTPTGHWSLQMAEDEPESPTPFDQLLARGGAGSGGSTTTNALILPSLPNPGAMMHPATGEVMVTGSIDLPRSYGSTGAHPSHIDSPDLDSMFDQMEDTGGGVAPISAARAISTQTSQRGVISPPKKEGMNVPLVLAVTAGVLALGVVGTLVAGYALNLF</sequence>
<name>A0A9W6D3C6_9MICO</name>
<comment type="caution">
    <text evidence="3">The sequence shown here is derived from an EMBL/GenBank/DDBJ whole genome shotgun (WGS) entry which is preliminary data.</text>
</comment>
<feature type="compositionally biased region" description="Basic and acidic residues" evidence="1">
    <location>
        <begin position="9"/>
        <end position="20"/>
    </location>
</feature>
<feature type="transmembrane region" description="Helical" evidence="2">
    <location>
        <begin position="344"/>
        <end position="367"/>
    </location>
</feature>
<feature type="compositionally biased region" description="Low complexity" evidence="1">
    <location>
        <begin position="195"/>
        <end position="215"/>
    </location>
</feature>
<organism evidence="3 4">
    <name type="scientific">Agromyces rhizosphaerae</name>
    <dbReference type="NCBI Taxonomy" id="88374"/>
    <lineage>
        <taxon>Bacteria</taxon>
        <taxon>Bacillati</taxon>
        <taxon>Actinomycetota</taxon>
        <taxon>Actinomycetes</taxon>
        <taxon>Micrococcales</taxon>
        <taxon>Microbacteriaceae</taxon>
        <taxon>Agromyces</taxon>
    </lineage>
</organism>
<feature type="compositionally biased region" description="Low complexity" evidence="1">
    <location>
        <begin position="170"/>
        <end position="180"/>
    </location>
</feature>
<evidence type="ECO:0000256" key="1">
    <source>
        <dbReference type="SAM" id="MobiDB-lite"/>
    </source>
</evidence>
<keyword evidence="2" id="KW-0472">Membrane</keyword>
<keyword evidence="2" id="KW-0812">Transmembrane</keyword>
<feature type="compositionally biased region" description="Pro residues" evidence="1">
    <location>
        <begin position="69"/>
        <end position="86"/>
    </location>
</feature>
<dbReference type="EMBL" id="BSDP01000001">
    <property type="protein sequence ID" value="GLI28883.1"/>
    <property type="molecule type" value="Genomic_DNA"/>
</dbReference>
<evidence type="ECO:0000313" key="3">
    <source>
        <dbReference type="EMBL" id="GLI28883.1"/>
    </source>
</evidence>
<protein>
    <submittedName>
        <fullName evidence="3">Uncharacterized protein</fullName>
    </submittedName>
</protein>